<dbReference type="Pfam" id="PF03140">
    <property type="entry name" value="DUF247"/>
    <property type="match status" value="1"/>
</dbReference>
<dbReference type="InterPro" id="IPR004158">
    <property type="entry name" value="DUF247_pln"/>
</dbReference>
<evidence type="ECO:0000313" key="2">
    <source>
        <dbReference type="RefSeq" id="XP_019100246.1"/>
    </source>
</evidence>
<dbReference type="Proteomes" id="UP000694864">
    <property type="component" value="Chromosome 4"/>
</dbReference>
<organism evidence="1 2">
    <name type="scientific">Camelina sativa</name>
    <name type="common">False flax</name>
    <name type="synonym">Myagrum sativum</name>
    <dbReference type="NCBI Taxonomy" id="90675"/>
    <lineage>
        <taxon>Eukaryota</taxon>
        <taxon>Viridiplantae</taxon>
        <taxon>Streptophyta</taxon>
        <taxon>Embryophyta</taxon>
        <taxon>Tracheophyta</taxon>
        <taxon>Spermatophyta</taxon>
        <taxon>Magnoliopsida</taxon>
        <taxon>eudicotyledons</taxon>
        <taxon>Gunneridae</taxon>
        <taxon>Pentapetalae</taxon>
        <taxon>rosids</taxon>
        <taxon>malvids</taxon>
        <taxon>Brassicales</taxon>
        <taxon>Brassicaceae</taxon>
        <taxon>Camelineae</taxon>
        <taxon>Camelina</taxon>
    </lineage>
</organism>
<reference evidence="2" key="2">
    <citation type="submission" date="2025-08" db="UniProtKB">
        <authorList>
            <consortium name="RefSeq"/>
        </authorList>
    </citation>
    <scope>IDENTIFICATION</scope>
    <source>
        <tissue evidence="2">Leaf</tissue>
    </source>
</reference>
<sequence>MLVVDGCFILEFFRGSVLGFTEIGYAPNDPVFVMRGLMHSIKRDMIMLENQLPMFVLSRLLELQIGTQNQTGVVAQLPIQFFNPLMPTRETLTRSESSLDWQEESVEQQAYNGELHSLHVFHGSLIQSSRTQQDMSMVDKREQQPVHCVTELRQAGIGFMRKKTGQLWDIEFGNGYLRIPKLLIHEGTKSLFSNLTTLEQCHIHSSKKITSYIIFMDNLINSPEGVSYLHHYGIIEHWLGSDSEVADLFNGLCKDVVFNLKDSYLSLIYHGFYGF</sequence>
<dbReference type="PANTHER" id="PTHR31170">
    <property type="entry name" value="BNAC04G53230D PROTEIN"/>
    <property type="match status" value="1"/>
</dbReference>
<gene>
    <name evidence="2" type="primary">LOC104780846</name>
</gene>
<evidence type="ECO:0000313" key="1">
    <source>
        <dbReference type="Proteomes" id="UP000694864"/>
    </source>
</evidence>
<keyword evidence="1" id="KW-1185">Reference proteome</keyword>
<reference evidence="1" key="1">
    <citation type="journal article" date="2014" name="Nat. Commun.">
        <title>The emerging biofuel crop Camelina sativa retains a highly undifferentiated hexaploid genome structure.</title>
        <authorList>
            <person name="Kagale S."/>
            <person name="Koh C."/>
            <person name="Nixon J."/>
            <person name="Bollina V."/>
            <person name="Clarke W.E."/>
            <person name="Tuteja R."/>
            <person name="Spillane C."/>
            <person name="Robinson S.J."/>
            <person name="Links M.G."/>
            <person name="Clarke C."/>
            <person name="Higgins E.E."/>
            <person name="Huebert T."/>
            <person name="Sharpe A.G."/>
            <person name="Parkin I.A."/>
        </authorList>
    </citation>
    <scope>NUCLEOTIDE SEQUENCE [LARGE SCALE GENOMIC DNA]</scope>
    <source>
        <strain evidence="1">cv. DH55</strain>
    </source>
</reference>
<proteinExistence type="predicted"/>
<dbReference type="RefSeq" id="XP_019100246.1">
    <property type="nucleotide sequence ID" value="XM_019244701.1"/>
</dbReference>
<dbReference type="GeneID" id="104780846"/>
<accession>A0ABM1RMK8</accession>
<name>A0ABM1RMK8_CAMSA</name>
<protein>
    <submittedName>
        <fullName evidence="2">UPF0481 protein At3g47200-like</fullName>
    </submittedName>
</protein>
<dbReference type="PANTHER" id="PTHR31170:SF25">
    <property type="entry name" value="BNAA09G04570D PROTEIN"/>
    <property type="match status" value="1"/>
</dbReference>